<dbReference type="PROSITE" id="PS00858">
    <property type="entry name" value="PREPHENATE_DEHYDR_2"/>
    <property type="match status" value="1"/>
</dbReference>
<dbReference type="AlphaFoldDB" id="A0A2V0PC46"/>
<dbReference type="Gene3D" id="3.40.190.10">
    <property type="entry name" value="Periplasmic binding protein-like II"/>
    <property type="match status" value="2"/>
</dbReference>
<dbReference type="PANTHER" id="PTHR21022">
    <property type="entry name" value="PREPHENATE DEHYDRATASE P PROTEIN"/>
    <property type="match status" value="1"/>
</dbReference>
<feature type="compositionally biased region" description="Low complexity" evidence="9">
    <location>
        <begin position="19"/>
        <end position="47"/>
    </location>
</feature>
<evidence type="ECO:0000256" key="7">
    <source>
        <dbReference type="ARBA" id="ARBA00047848"/>
    </source>
</evidence>
<dbReference type="PROSITE" id="PS51171">
    <property type="entry name" value="PREPHENATE_DEHYDR_3"/>
    <property type="match status" value="1"/>
</dbReference>
<keyword evidence="13" id="KW-1185">Reference proteome</keyword>
<reference evidence="12 13" key="1">
    <citation type="journal article" date="2018" name="Sci. Rep.">
        <title>Raphidocelis subcapitata (=Pseudokirchneriella subcapitata) provides an insight into genome evolution and environmental adaptations in the Sphaeropleales.</title>
        <authorList>
            <person name="Suzuki S."/>
            <person name="Yamaguchi H."/>
            <person name="Nakajima N."/>
            <person name="Kawachi M."/>
        </authorList>
    </citation>
    <scope>NUCLEOTIDE SEQUENCE [LARGE SCALE GENOMIC DNA]</scope>
    <source>
        <strain evidence="12 13">NIES-35</strain>
    </source>
</reference>
<dbReference type="FunCoup" id="A0A2V0PC46">
    <property type="interactions" value="629"/>
</dbReference>
<accession>A0A2V0PC46</accession>
<protein>
    <recommendedName>
        <fullName evidence="8">Arogenate dehydratase</fullName>
        <ecNumber evidence="8">4.2.1.91</ecNumber>
    </recommendedName>
</protein>
<dbReference type="Pfam" id="PF00800">
    <property type="entry name" value="PDT"/>
    <property type="match status" value="1"/>
</dbReference>
<keyword evidence="8" id="KW-0150">Chloroplast</keyword>
<keyword evidence="6 8" id="KW-0456">Lyase</keyword>
<keyword evidence="3 8" id="KW-0028">Amino-acid biosynthesis</keyword>
<evidence type="ECO:0000256" key="5">
    <source>
        <dbReference type="ARBA" id="ARBA00023222"/>
    </source>
</evidence>
<keyword evidence="4 8" id="KW-0057">Aromatic amino acid biosynthesis</keyword>
<evidence type="ECO:0000313" key="12">
    <source>
        <dbReference type="EMBL" id="GBF95450.1"/>
    </source>
</evidence>
<dbReference type="InParanoid" id="A0A2V0PC46"/>
<evidence type="ECO:0000259" key="11">
    <source>
        <dbReference type="PROSITE" id="PS51671"/>
    </source>
</evidence>
<dbReference type="Gene3D" id="3.30.70.260">
    <property type="match status" value="1"/>
</dbReference>
<evidence type="ECO:0000256" key="3">
    <source>
        <dbReference type="ARBA" id="ARBA00022605"/>
    </source>
</evidence>
<name>A0A2V0PC46_9CHLO</name>
<evidence type="ECO:0000256" key="8">
    <source>
        <dbReference type="RuleBase" id="RU363004"/>
    </source>
</evidence>
<dbReference type="PROSITE" id="PS00857">
    <property type="entry name" value="PREPHENATE_DEHYDR_1"/>
    <property type="match status" value="1"/>
</dbReference>
<comment type="catalytic activity">
    <reaction evidence="8">
        <text>L-arogenate + H(+) = L-phenylalanine + CO2 + H2O</text>
        <dbReference type="Rhea" id="RHEA:12536"/>
        <dbReference type="ChEBI" id="CHEBI:15377"/>
        <dbReference type="ChEBI" id="CHEBI:15378"/>
        <dbReference type="ChEBI" id="CHEBI:16526"/>
        <dbReference type="ChEBI" id="CHEBI:58095"/>
        <dbReference type="ChEBI" id="CHEBI:58180"/>
        <dbReference type="EC" id="4.2.1.91"/>
    </reaction>
</comment>
<comment type="caution">
    <text evidence="12">The sequence shown here is derived from an EMBL/GenBank/DDBJ whole genome shotgun (WGS) entry which is preliminary data.</text>
</comment>
<dbReference type="OrthoDB" id="2414662at2759"/>
<dbReference type="InterPro" id="IPR045865">
    <property type="entry name" value="ACT-like_dom_sf"/>
</dbReference>
<dbReference type="Proteomes" id="UP000247498">
    <property type="component" value="Unassembled WGS sequence"/>
</dbReference>
<keyword evidence="8" id="KW-0809">Transit peptide</keyword>
<dbReference type="PANTHER" id="PTHR21022:SF19">
    <property type="entry name" value="PREPHENATE DEHYDRATASE-RELATED"/>
    <property type="match status" value="1"/>
</dbReference>
<dbReference type="InterPro" id="IPR018528">
    <property type="entry name" value="Preph_deHydtase_CS"/>
</dbReference>
<dbReference type="SUPFAM" id="SSF53850">
    <property type="entry name" value="Periplasmic binding protein-like II"/>
    <property type="match status" value="1"/>
</dbReference>
<evidence type="ECO:0000256" key="4">
    <source>
        <dbReference type="ARBA" id="ARBA00023141"/>
    </source>
</evidence>
<evidence type="ECO:0000256" key="1">
    <source>
        <dbReference type="ARBA" id="ARBA00004741"/>
    </source>
</evidence>
<feature type="region of interest" description="Disordered" evidence="9">
    <location>
        <begin position="1"/>
        <end position="62"/>
    </location>
</feature>
<dbReference type="EMBL" id="BDRX01000064">
    <property type="protein sequence ID" value="GBF95450.1"/>
    <property type="molecule type" value="Genomic_DNA"/>
</dbReference>
<proteinExistence type="predicted"/>
<dbReference type="EC" id="4.2.1.91" evidence="8"/>
<gene>
    <name evidence="12" type="ORF">Rsub_08412</name>
</gene>
<evidence type="ECO:0000259" key="10">
    <source>
        <dbReference type="PROSITE" id="PS51171"/>
    </source>
</evidence>
<evidence type="ECO:0000256" key="6">
    <source>
        <dbReference type="ARBA" id="ARBA00023239"/>
    </source>
</evidence>
<dbReference type="InterPro" id="IPR002912">
    <property type="entry name" value="ACT_dom"/>
</dbReference>
<dbReference type="GO" id="GO:0009094">
    <property type="term" value="P:L-phenylalanine biosynthetic process"/>
    <property type="evidence" value="ECO:0007669"/>
    <property type="project" value="UniProtKB-UniPathway"/>
</dbReference>
<dbReference type="SUPFAM" id="SSF55021">
    <property type="entry name" value="ACT-like"/>
    <property type="match status" value="2"/>
</dbReference>
<evidence type="ECO:0000256" key="2">
    <source>
        <dbReference type="ARBA" id="ARBA00004929"/>
    </source>
</evidence>
<comment type="pathway">
    <text evidence="2 8">Amino-acid biosynthesis; L-phenylalanine biosynthesis; L-phenylalanine from L-arogenate: step 1/1.</text>
</comment>
<comment type="pathway">
    <text evidence="1">Amino-acid biosynthesis; L-phenylalanine biosynthesis; phenylpyruvate from prephenate: step 1/1.</text>
</comment>
<comment type="subcellular location">
    <subcellularLocation>
        <location evidence="8">Plastid</location>
        <location evidence="8">Chloroplast stroma</location>
    </subcellularLocation>
</comment>
<keyword evidence="8" id="KW-0934">Plastid</keyword>
<comment type="function">
    <text evidence="8">Converts the prephenate produced from the shikimate-chorismate pathway into phenylalanine.</text>
</comment>
<organism evidence="12 13">
    <name type="scientific">Raphidocelis subcapitata</name>
    <dbReference type="NCBI Taxonomy" id="307507"/>
    <lineage>
        <taxon>Eukaryota</taxon>
        <taxon>Viridiplantae</taxon>
        <taxon>Chlorophyta</taxon>
        <taxon>core chlorophytes</taxon>
        <taxon>Chlorophyceae</taxon>
        <taxon>CS clade</taxon>
        <taxon>Sphaeropleales</taxon>
        <taxon>Selenastraceae</taxon>
        <taxon>Raphidocelis</taxon>
    </lineage>
</organism>
<dbReference type="GO" id="GO:0004664">
    <property type="term" value="F:prephenate dehydratase activity"/>
    <property type="evidence" value="ECO:0007669"/>
    <property type="project" value="UniProtKB-EC"/>
</dbReference>
<dbReference type="UniPathway" id="UPA00121">
    <property type="reaction ID" value="UER00344"/>
</dbReference>
<keyword evidence="5 8" id="KW-0584">Phenylalanine biosynthesis</keyword>
<evidence type="ECO:0000313" key="13">
    <source>
        <dbReference type="Proteomes" id="UP000247498"/>
    </source>
</evidence>
<dbReference type="FunFam" id="3.30.70.260:FF:000012">
    <property type="entry name" value="Prephenate dehydratase"/>
    <property type="match status" value="1"/>
</dbReference>
<dbReference type="STRING" id="307507.A0A2V0PC46"/>
<dbReference type="PROSITE" id="PS51671">
    <property type="entry name" value="ACT"/>
    <property type="match status" value="1"/>
</dbReference>
<comment type="catalytic activity">
    <reaction evidence="7">
        <text>prephenate + H(+) = 3-phenylpyruvate + CO2 + H2O</text>
        <dbReference type="Rhea" id="RHEA:21648"/>
        <dbReference type="ChEBI" id="CHEBI:15377"/>
        <dbReference type="ChEBI" id="CHEBI:15378"/>
        <dbReference type="ChEBI" id="CHEBI:16526"/>
        <dbReference type="ChEBI" id="CHEBI:18005"/>
        <dbReference type="ChEBI" id="CHEBI:29934"/>
        <dbReference type="EC" id="4.2.1.51"/>
    </reaction>
</comment>
<evidence type="ECO:0000256" key="9">
    <source>
        <dbReference type="SAM" id="MobiDB-lite"/>
    </source>
</evidence>
<feature type="domain" description="ACT" evidence="11">
    <location>
        <begin position="287"/>
        <end position="387"/>
    </location>
</feature>
<dbReference type="CDD" id="cd04905">
    <property type="entry name" value="ACT_CM-PDT"/>
    <property type="match status" value="1"/>
</dbReference>
<sequence length="411" mass="43297">MMPSGRGVASRSMAVQTDASAAAEAPTGPSAAGGAAAASGSSSSSGGARAGGVPPLRGLEGARLASPRSLTTALIARATNKTLDELNMSSKSPNRVAYQGVPGAYSEMAARKACPDCEPLPCDQFEVAFQALSQWMAEWAVLPIENSLGGSIHAVYDLLLRYRLHIVGETSVSVNHCLLALPGTKLGEVTRVLSHPQALAQVDGYLRKLKVVKEAVDDTAGAAQMVAEQKLVGVAAVASRRAAELYGLEILDEGIQDYKDNVTRFIKLSRDPLVTTDTAPDRPYKTSIVFSLKQGPGQLFKALSVFALRDIDMTKIESRPMRSNPILTVESGAAGAGEGTAMPAGSQRFNYLFYVDFVGTLAEPRCQNALRHLQESAPFLRVLGSYPMDLELGVVDSDKPPGFDGSGSGQA</sequence>
<feature type="domain" description="Prephenate dehydratase" evidence="10">
    <location>
        <begin position="95"/>
        <end position="270"/>
    </location>
</feature>
<dbReference type="GO" id="GO:0047769">
    <property type="term" value="F:arogenate dehydratase activity"/>
    <property type="evidence" value="ECO:0007669"/>
    <property type="project" value="UniProtKB-UniRule"/>
</dbReference>
<dbReference type="CDD" id="cd13631">
    <property type="entry name" value="PBP2_Ct-PDT_like"/>
    <property type="match status" value="1"/>
</dbReference>
<dbReference type="FunFam" id="3.40.190.10:FF:000031">
    <property type="entry name" value="Arogenate dehydratase"/>
    <property type="match status" value="1"/>
</dbReference>
<dbReference type="GO" id="GO:0009570">
    <property type="term" value="C:chloroplast stroma"/>
    <property type="evidence" value="ECO:0007669"/>
    <property type="project" value="UniProtKB-SubCell"/>
</dbReference>
<dbReference type="InterPro" id="IPR001086">
    <property type="entry name" value="Preph_deHydtase"/>
</dbReference>